<dbReference type="Gene3D" id="3.40.50.720">
    <property type="entry name" value="NAD(P)-binding Rossmann-like Domain"/>
    <property type="match status" value="1"/>
</dbReference>
<dbReference type="Proteomes" id="UP000467840">
    <property type="component" value="Chromosome 2"/>
</dbReference>
<dbReference type="PRINTS" id="PR00080">
    <property type="entry name" value="SDRFAMILY"/>
</dbReference>
<proteinExistence type="inferred from homology"/>
<evidence type="ECO:0000256" key="2">
    <source>
        <dbReference type="ARBA" id="ARBA00023002"/>
    </source>
</evidence>
<organism evidence="4 5">
    <name type="scientific">Hevea brasiliensis</name>
    <name type="common">Para rubber tree</name>
    <name type="synonym">Siphonia brasiliensis</name>
    <dbReference type="NCBI Taxonomy" id="3981"/>
    <lineage>
        <taxon>Eukaryota</taxon>
        <taxon>Viridiplantae</taxon>
        <taxon>Streptophyta</taxon>
        <taxon>Embryophyta</taxon>
        <taxon>Tracheophyta</taxon>
        <taxon>Spermatophyta</taxon>
        <taxon>Magnoliopsida</taxon>
        <taxon>eudicotyledons</taxon>
        <taxon>Gunneridae</taxon>
        <taxon>Pentapetalae</taxon>
        <taxon>rosids</taxon>
        <taxon>fabids</taxon>
        <taxon>Malpighiales</taxon>
        <taxon>Euphorbiaceae</taxon>
        <taxon>Crotonoideae</taxon>
        <taxon>Micrandreae</taxon>
        <taxon>Hevea</taxon>
    </lineage>
</organism>
<dbReference type="PROSITE" id="PS00061">
    <property type="entry name" value="ADH_SHORT"/>
    <property type="match status" value="1"/>
</dbReference>
<keyword evidence="5" id="KW-1185">Reference proteome</keyword>
<comment type="similarity">
    <text evidence="3">Belongs to the short-chain dehydrogenases/reductases (SDR) family. SDR65C subfamily.</text>
</comment>
<accession>A0A6A6KUL6</accession>
<dbReference type="InterPro" id="IPR036291">
    <property type="entry name" value="NAD(P)-bd_dom_sf"/>
</dbReference>
<reference evidence="4 5" key="1">
    <citation type="journal article" date="2020" name="Mol. Plant">
        <title>The Chromosome-Based Rubber Tree Genome Provides New Insights into Spurge Genome Evolution and Rubber Biosynthesis.</title>
        <authorList>
            <person name="Liu J."/>
            <person name="Shi C."/>
            <person name="Shi C.C."/>
            <person name="Li W."/>
            <person name="Zhang Q.J."/>
            <person name="Zhang Y."/>
            <person name="Li K."/>
            <person name="Lu H.F."/>
            <person name="Shi C."/>
            <person name="Zhu S.T."/>
            <person name="Xiao Z.Y."/>
            <person name="Nan H."/>
            <person name="Yue Y."/>
            <person name="Zhu X.G."/>
            <person name="Wu Y."/>
            <person name="Hong X.N."/>
            <person name="Fan G.Y."/>
            <person name="Tong Y."/>
            <person name="Zhang D."/>
            <person name="Mao C.L."/>
            <person name="Liu Y.L."/>
            <person name="Hao S.J."/>
            <person name="Liu W.Q."/>
            <person name="Lv M.Q."/>
            <person name="Zhang H.B."/>
            <person name="Liu Y."/>
            <person name="Hu-Tang G.R."/>
            <person name="Wang J.P."/>
            <person name="Wang J.H."/>
            <person name="Sun Y.H."/>
            <person name="Ni S.B."/>
            <person name="Chen W.B."/>
            <person name="Zhang X.C."/>
            <person name="Jiao Y.N."/>
            <person name="Eichler E.E."/>
            <person name="Li G.H."/>
            <person name="Liu X."/>
            <person name="Gao L.Z."/>
        </authorList>
    </citation>
    <scope>NUCLEOTIDE SEQUENCE [LARGE SCALE GENOMIC DNA]</scope>
    <source>
        <strain evidence="5">cv. GT1</strain>
        <tissue evidence="4">Leaf</tissue>
    </source>
</reference>
<dbReference type="EMBL" id="JAAGAX010000015">
    <property type="protein sequence ID" value="KAF2291723.1"/>
    <property type="molecule type" value="Genomic_DNA"/>
</dbReference>
<keyword evidence="2" id="KW-0560">Oxidoreductase</keyword>
<protein>
    <submittedName>
        <fullName evidence="4">Uncharacterized protein</fullName>
    </submittedName>
</protein>
<evidence type="ECO:0000313" key="4">
    <source>
        <dbReference type="EMBL" id="KAF2291723.1"/>
    </source>
</evidence>
<dbReference type="PANTHER" id="PTHR42898:SF79">
    <property type="entry name" value="NAD(P)-BINDING ROSSMANN-FOLD PROTEIN"/>
    <property type="match status" value="1"/>
</dbReference>
<dbReference type="InterPro" id="IPR020904">
    <property type="entry name" value="Sc_DH/Rdtase_CS"/>
</dbReference>
<dbReference type="InterPro" id="IPR045000">
    <property type="entry name" value="TR"/>
</dbReference>
<dbReference type="GO" id="GO:0016491">
    <property type="term" value="F:oxidoreductase activity"/>
    <property type="evidence" value="ECO:0007669"/>
    <property type="project" value="UniProtKB-KW"/>
</dbReference>
<dbReference type="Pfam" id="PF13561">
    <property type="entry name" value="adh_short_C2"/>
    <property type="match status" value="1"/>
</dbReference>
<dbReference type="SUPFAM" id="SSF51735">
    <property type="entry name" value="NAD(P)-binding Rossmann-fold domains"/>
    <property type="match status" value="1"/>
</dbReference>
<dbReference type="AlphaFoldDB" id="A0A6A6KUL6"/>
<name>A0A6A6KUL6_HEVBR</name>
<evidence type="ECO:0000313" key="5">
    <source>
        <dbReference type="Proteomes" id="UP000467840"/>
    </source>
</evidence>
<dbReference type="PANTHER" id="PTHR42898">
    <property type="entry name" value="TROPINONE REDUCTASE"/>
    <property type="match status" value="1"/>
</dbReference>
<evidence type="ECO:0000256" key="3">
    <source>
        <dbReference type="ARBA" id="ARBA00025714"/>
    </source>
</evidence>
<sequence>MEELDSSRRGSRWSLQGMTALVTGGTKGIGHAIVEELAGLGAKVHTCSRNESHLNDCIHKWEAKGFEVTGTLCDVSSKANREDLMNKVSTLFNRKLNILINNVGTNIGKPTLKCTAEDFSYLMGTNFESAYHLCQLAHPLLKASGAGSIVFISSVSGVVSVNIGSIYGATKAAMNQLTKNLACEWAKDNIRTNCVAPWFIRTPFTEPDLNLEIFSNPIISRTPIGRVGEPEEVSSLVAFLCLPAASYITGQTICVDGGVTVNGLFFPGTENNTTTQVPNNT</sequence>
<gene>
    <name evidence="4" type="ORF">GH714_035338</name>
</gene>
<keyword evidence="1" id="KW-0521">NADP</keyword>
<evidence type="ECO:0000256" key="1">
    <source>
        <dbReference type="ARBA" id="ARBA00022857"/>
    </source>
</evidence>
<dbReference type="FunFam" id="3.40.50.720:FF:000084">
    <property type="entry name" value="Short-chain dehydrogenase reductase"/>
    <property type="match status" value="1"/>
</dbReference>
<comment type="caution">
    <text evidence="4">The sequence shown here is derived from an EMBL/GenBank/DDBJ whole genome shotgun (WGS) entry which is preliminary data.</text>
</comment>
<dbReference type="PRINTS" id="PR00081">
    <property type="entry name" value="GDHRDH"/>
</dbReference>
<dbReference type="InterPro" id="IPR002347">
    <property type="entry name" value="SDR_fam"/>
</dbReference>